<dbReference type="InterPro" id="IPR009072">
    <property type="entry name" value="Histone-fold"/>
</dbReference>
<dbReference type="InterPro" id="IPR003958">
    <property type="entry name" value="CBFA_NFYB_domain"/>
</dbReference>
<dbReference type="SUPFAM" id="SSF47113">
    <property type="entry name" value="Histone-fold"/>
    <property type="match status" value="1"/>
</dbReference>
<evidence type="ECO:0000259" key="1">
    <source>
        <dbReference type="Pfam" id="PF00808"/>
    </source>
</evidence>
<keyword evidence="3" id="KW-1185">Reference proteome</keyword>
<feature type="domain" description="Transcription factor CBF/NF-Y/archaeal histone" evidence="1">
    <location>
        <begin position="30"/>
        <end position="63"/>
    </location>
</feature>
<dbReference type="AlphaFoldDB" id="A0A968GAI4"/>
<gene>
    <name evidence="2" type="ORF">HCT14_04740</name>
</gene>
<evidence type="ECO:0000313" key="3">
    <source>
        <dbReference type="Proteomes" id="UP000711995"/>
    </source>
</evidence>
<reference evidence="2 3" key="1">
    <citation type="submission" date="2020-03" db="EMBL/GenBank/DDBJ databases">
        <title>Spirochaetal bacteria isolated from arthropods constitute a novel genus Entomospira genus novum within the order Spirochaetales.</title>
        <authorList>
            <person name="Grana-Miraglia L."/>
            <person name="Sikutova S."/>
            <person name="Fingerle V."/>
            <person name="Sing A."/>
            <person name="Castillo-Ramirez S."/>
            <person name="Margos G."/>
            <person name="Rudolf I."/>
        </authorList>
    </citation>
    <scope>NUCLEOTIDE SEQUENCE [LARGE SCALE GENOMIC DNA]</scope>
    <source>
        <strain evidence="2 3">BR193</strain>
    </source>
</reference>
<organism evidence="2 3">
    <name type="scientific">Entomospira entomophila</name>
    <dbReference type="NCBI Taxonomy" id="2719988"/>
    <lineage>
        <taxon>Bacteria</taxon>
        <taxon>Pseudomonadati</taxon>
        <taxon>Spirochaetota</taxon>
        <taxon>Spirochaetia</taxon>
        <taxon>Spirochaetales</taxon>
        <taxon>Spirochaetaceae</taxon>
        <taxon>Entomospira</taxon>
    </lineage>
</organism>
<dbReference type="GO" id="GO:0046982">
    <property type="term" value="F:protein heterodimerization activity"/>
    <property type="evidence" value="ECO:0007669"/>
    <property type="project" value="InterPro"/>
</dbReference>
<dbReference type="Pfam" id="PF00808">
    <property type="entry name" value="CBFD_NFYB_HMF"/>
    <property type="match status" value="1"/>
</dbReference>
<dbReference type="EMBL" id="JAATLJ010000001">
    <property type="protein sequence ID" value="NIZ40810.1"/>
    <property type="molecule type" value="Genomic_DNA"/>
</dbReference>
<comment type="caution">
    <text evidence="2">The sequence shown here is derived from an EMBL/GenBank/DDBJ whole genome shotgun (WGS) entry which is preliminary data.</text>
</comment>
<dbReference type="RefSeq" id="WP_167700392.1">
    <property type="nucleotide sequence ID" value="NZ_CP118174.1"/>
</dbReference>
<sequence>MEDENKEALVVRSKVKNYIKEKSDGMKCSDKVIDVLSERVRELCDAAIENAKRDKRKTVQEKDF</sequence>
<proteinExistence type="predicted"/>
<dbReference type="Proteomes" id="UP000711995">
    <property type="component" value="Unassembled WGS sequence"/>
</dbReference>
<name>A0A968GAI4_9SPIO</name>
<protein>
    <recommendedName>
        <fullName evidence="1">Transcription factor CBF/NF-Y/archaeal histone domain-containing protein</fullName>
    </recommendedName>
</protein>
<accession>A0A968GAI4</accession>
<evidence type="ECO:0000313" key="2">
    <source>
        <dbReference type="EMBL" id="NIZ40810.1"/>
    </source>
</evidence>